<keyword evidence="2" id="KW-0719">Serine esterase</keyword>
<dbReference type="Proteomes" id="UP000663880">
    <property type="component" value="Unassembled WGS sequence"/>
</dbReference>
<evidence type="ECO:0000256" key="1">
    <source>
        <dbReference type="ARBA" id="ARBA00005964"/>
    </source>
</evidence>
<dbReference type="GO" id="GO:0052689">
    <property type="term" value="F:carboxylic ester hydrolase activity"/>
    <property type="evidence" value="ECO:0007669"/>
    <property type="project" value="UniProtKB-KW"/>
</dbReference>
<name>A0A821Y600_9NEOP</name>
<dbReference type="PROSITE" id="PS00122">
    <property type="entry name" value="CARBOXYLESTERASE_B_1"/>
    <property type="match status" value="1"/>
</dbReference>
<evidence type="ECO:0000256" key="6">
    <source>
        <dbReference type="RuleBase" id="RU361235"/>
    </source>
</evidence>
<dbReference type="Pfam" id="PF00135">
    <property type="entry name" value="COesterase"/>
    <property type="match status" value="1"/>
</dbReference>
<dbReference type="InterPro" id="IPR019826">
    <property type="entry name" value="Carboxylesterase_B_AS"/>
</dbReference>
<keyword evidence="9" id="KW-1185">Reference proteome</keyword>
<dbReference type="EMBL" id="CAJOBZ010000079">
    <property type="protein sequence ID" value="CAF4956101.1"/>
    <property type="molecule type" value="Genomic_DNA"/>
</dbReference>
<evidence type="ECO:0000259" key="7">
    <source>
        <dbReference type="Pfam" id="PF00135"/>
    </source>
</evidence>
<organism evidence="8 9">
    <name type="scientific">Pieris macdunnoughi</name>
    <dbReference type="NCBI Taxonomy" id="345717"/>
    <lineage>
        <taxon>Eukaryota</taxon>
        <taxon>Metazoa</taxon>
        <taxon>Ecdysozoa</taxon>
        <taxon>Arthropoda</taxon>
        <taxon>Hexapoda</taxon>
        <taxon>Insecta</taxon>
        <taxon>Pterygota</taxon>
        <taxon>Neoptera</taxon>
        <taxon>Endopterygota</taxon>
        <taxon>Lepidoptera</taxon>
        <taxon>Glossata</taxon>
        <taxon>Ditrysia</taxon>
        <taxon>Papilionoidea</taxon>
        <taxon>Pieridae</taxon>
        <taxon>Pierinae</taxon>
        <taxon>Pieris</taxon>
    </lineage>
</organism>
<dbReference type="InterPro" id="IPR029058">
    <property type="entry name" value="AB_hydrolase_fold"/>
</dbReference>
<keyword evidence="4" id="KW-1015">Disulfide bond</keyword>
<keyword evidence="6" id="KW-0732">Signal</keyword>
<comment type="similarity">
    <text evidence="1 6">Belongs to the type-B carboxylesterase/lipase family.</text>
</comment>
<protein>
    <recommendedName>
        <fullName evidence="6">Carboxylic ester hydrolase</fullName>
        <ecNumber evidence="6">3.1.1.-</ecNumber>
    </recommendedName>
</protein>
<gene>
    <name evidence="8" type="ORF">PMACD_LOCUS16213</name>
</gene>
<evidence type="ECO:0000256" key="5">
    <source>
        <dbReference type="ARBA" id="ARBA00023180"/>
    </source>
</evidence>
<proteinExistence type="inferred from homology"/>
<keyword evidence="5" id="KW-0325">Glycoprotein</keyword>
<dbReference type="InterPro" id="IPR050309">
    <property type="entry name" value="Type-B_Carboxylest/Lipase"/>
</dbReference>
<dbReference type="OrthoDB" id="408631at2759"/>
<dbReference type="Gene3D" id="3.40.50.1820">
    <property type="entry name" value="alpha/beta hydrolase"/>
    <property type="match status" value="1"/>
</dbReference>
<feature type="chain" id="PRO_5033113399" description="Carboxylic ester hydrolase" evidence="6">
    <location>
        <begin position="30"/>
        <end position="545"/>
    </location>
</feature>
<dbReference type="InterPro" id="IPR002018">
    <property type="entry name" value="CarbesteraseB"/>
</dbReference>
<sequence length="545" mass="63238">MILKRLWILNFIFIPTVLVVWRKISDTNSRPVILTKNGLVRGLKSPNGDYDMFLGIPYGKVRQENPFGIADPYPKYEGIFDAVDDNNPCPQYDEGFNFFAGTLDCLRLHIYTPKKSEKLAVMVYIHGGAFRYGHSGSCNGEKDYDPVYLIRHNIIFVSLTYRLGVYGYMCLGTKEIPGNTAMKDQLLALRWIKSNIEAFGGDPDRITIFGHSSGSISVDFQVHYQHDNLFQQAILQSGTITNMHSFGEANTSLPFIMAENLGFKTRDLDAAIRFLSKQDPLNVIKAITQPALPILIFQPCIEKIFYGVEHFITKKPSELVPKVKNRKFLIGNTNDEYSIVIGNNPDEYFDDDHTIRKYLNYSFNFNEEELKGAVHKLKQFYIGNGEFSRKYRRQMTDLFSDMVHIYPTYKQLNIYHKNEATKVYYYLFTYSGGRNMYRQRNNLTLDTAIHADELGYLFQDLHVKSSSLEDQLMIDRMTTLWTNFAKYGDPVPSTSEILPTQWVPISDDSKAYFRIDKTTKMDTEFLAKNEFWEEFYRQYSKNFKY</sequence>
<feature type="domain" description="Carboxylesterase type B" evidence="7">
    <location>
        <begin position="30"/>
        <end position="525"/>
    </location>
</feature>
<dbReference type="AlphaFoldDB" id="A0A821Y600"/>
<evidence type="ECO:0000313" key="8">
    <source>
        <dbReference type="EMBL" id="CAF4956101.1"/>
    </source>
</evidence>
<evidence type="ECO:0000256" key="4">
    <source>
        <dbReference type="ARBA" id="ARBA00023157"/>
    </source>
</evidence>
<evidence type="ECO:0000256" key="2">
    <source>
        <dbReference type="ARBA" id="ARBA00022487"/>
    </source>
</evidence>
<evidence type="ECO:0000313" key="9">
    <source>
        <dbReference type="Proteomes" id="UP000663880"/>
    </source>
</evidence>
<dbReference type="EC" id="3.1.1.-" evidence="6"/>
<dbReference type="PANTHER" id="PTHR11559">
    <property type="entry name" value="CARBOXYLESTERASE"/>
    <property type="match status" value="1"/>
</dbReference>
<feature type="signal peptide" evidence="6">
    <location>
        <begin position="1"/>
        <end position="29"/>
    </location>
</feature>
<dbReference type="SUPFAM" id="SSF53474">
    <property type="entry name" value="alpha/beta-Hydrolases"/>
    <property type="match status" value="1"/>
</dbReference>
<accession>A0A821Y600</accession>
<reference evidence="8" key="1">
    <citation type="submission" date="2021-02" db="EMBL/GenBank/DDBJ databases">
        <authorList>
            <person name="Steward A R."/>
        </authorList>
    </citation>
    <scope>NUCLEOTIDE SEQUENCE</scope>
</reference>
<keyword evidence="3 6" id="KW-0378">Hydrolase</keyword>
<evidence type="ECO:0000256" key="3">
    <source>
        <dbReference type="ARBA" id="ARBA00022801"/>
    </source>
</evidence>
<comment type="caution">
    <text evidence="8">The sequence shown here is derived from an EMBL/GenBank/DDBJ whole genome shotgun (WGS) entry which is preliminary data.</text>
</comment>